<name>A0A7W3PDI0_9MICO</name>
<organism evidence="2 3">
    <name type="scientific">Promicromonospora sukumoe</name>
    <dbReference type="NCBI Taxonomy" id="88382"/>
    <lineage>
        <taxon>Bacteria</taxon>
        <taxon>Bacillati</taxon>
        <taxon>Actinomycetota</taxon>
        <taxon>Actinomycetes</taxon>
        <taxon>Micrococcales</taxon>
        <taxon>Promicromonosporaceae</taxon>
        <taxon>Promicromonospora</taxon>
    </lineage>
</organism>
<dbReference type="Gene3D" id="3.30.1390.10">
    <property type="match status" value="1"/>
</dbReference>
<sequence>MFELQIIPAAILVLLLLLFITVSGNMSSRAKTTERLERKLDMVIKHLGIEGPAAEGIPPEALAEIDRCIWSDRRIEAIKLYREATGHGLLEAKEWVDRRAASY</sequence>
<comment type="caution">
    <text evidence="2">The sequence shown here is derived from an EMBL/GenBank/DDBJ whole genome shotgun (WGS) entry which is preliminary data.</text>
</comment>
<dbReference type="InterPro" id="IPR014719">
    <property type="entry name" value="Ribosomal_bL12_C/ClpS-like"/>
</dbReference>
<protein>
    <recommendedName>
        <fullName evidence="4">Ribosomal L7/L12-like protein</fullName>
    </recommendedName>
</protein>
<dbReference type="EMBL" id="JACGWV010000001">
    <property type="protein sequence ID" value="MBA8807539.1"/>
    <property type="molecule type" value="Genomic_DNA"/>
</dbReference>
<dbReference type="AlphaFoldDB" id="A0A7W3PDI0"/>
<feature type="transmembrane region" description="Helical" evidence="1">
    <location>
        <begin position="6"/>
        <end position="26"/>
    </location>
</feature>
<gene>
    <name evidence="2" type="ORF">FHX71_001481</name>
</gene>
<dbReference type="Proteomes" id="UP000540568">
    <property type="component" value="Unassembled WGS sequence"/>
</dbReference>
<keyword evidence="1" id="KW-0812">Transmembrane</keyword>
<evidence type="ECO:0008006" key="4">
    <source>
        <dbReference type="Google" id="ProtNLM"/>
    </source>
</evidence>
<keyword evidence="1" id="KW-0472">Membrane</keyword>
<evidence type="ECO:0000313" key="3">
    <source>
        <dbReference type="Proteomes" id="UP000540568"/>
    </source>
</evidence>
<proteinExistence type="predicted"/>
<accession>A0A7W3PDI0</accession>
<reference evidence="2 3" key="1">
    <citation type="submission" date="2020-07" db="EMBL/GenBank/DDBJ databases">
        <title>Sequencing the genomes of 1000 actinobacteria strains.</title>
        <authorList>
            <person name="Klenk H.-P."/>
        </authorList>
    </citation>
    <scope>NUCLEOTIDE SEQUENCE [LARGE SCALE GENOMIC DNA]</scope>
    <source>
        <strain evidence="2 3">DSM 44121</strain>
    </source>
</reference>
<evidence type="ECO:0000313" key="2">
    <source>
        <dbReference type="EMBL" id="MBA8807539.1"/>
    </source>
</evidence>
<dbReference type="RefSeq" id="WP_182615093.1">
    <property type="nucleotide sequence ID" value="NZ_BAAATF010000007.1"/>
</dbReference>
<keyword evidence="1" id="KW-1133">Transmembrane helix</keyword>
<keyword evidence="3" id="KW-1185">Reference proteome</keyword>
<evidence type="ECO:0000256" key="1">
    <source>
        <dbReference type="SAM" id="Phobius"/>
    </source>
</evidence>